<proteinExistence type="predicted"/>
<dbReference type="AlphaFoldDB" id="A0A1F5MGT2"/>
<dbReference type="Proteomes" id="UP000178859">
    <property type="component" value="Unassembled WGS sequence"/>
</dbReference>
<keyword evidence="1" id="KW-0812">Transmembrane</keyword>
<keyword evidence="1" id="KW-1133">Transmembrane helix</keyword>
<gene>
    <name evidence="2" type="ORF">A3I48_03530</name>
</gene>
<feature type="transmembrane region" description="Helical" evidence="1">
    <location>
        <begin position="165"/>
        <end position="184"/>
    </location>
</feature>
<feature type="transmembrane region" description="Helical" evidence="1">
    <location>
        <begin position="58"/>
        <end position="80"/>
    </location>
</feature>
<dbReference type="EMBL" id="MFDT01000055">
    <property type="protein sequence ID" value="OGE64555.1"/>
    <property type="molecule type" value="Genomic_DNA"/>
</dbReference>
<feature type="transmembrane region" description="Helical" evidence="1">
    <location>
        <begin position="143"/>
        <end position="159"/>
    </location>
</feature>
<feature type="transmembrane region" description="Helical" evidence="1">
    <location>
        <begin position="6"/>
        <end position="23"/>
    </location>
</feature>
<accession>A0A1F5MGT2</accession>
<reference evidence="2 3" key="1">
    <citation type="journal article" date="2016" name="Nat. Commun.">
        <title>Thousands of microbial genomes shed light on interconnected biogeochemical processes in an aquifer system.</title>
        <authorList>
            <person name="Anantharaman K."/>
            <person name="Brown C.T."/>
            <person name="Hug L.A."/>
            <person name="Sharon I."/>
            <person name="Castelle C.J."/>
            <person name="Probst A.J."/>
            <person name="Thomas B.C."/>
            <person name="Singh A."/>
            <person name="Wilkins M.J."/>
            <person name="Karaoz U."/>
            <person name="Brodie E.L."/>
            <person name="Williams K.H."/>
            <person name="Hubbard S.S."/>
            <person name="Banfield J.F."/>
        </authorList>
    </citation>
    <scope>NUCLEOTIDE SEQUENCE [LARGE SCALE GENOMIC DNA]</scope>
</reference>
<protein>
    <submittedName>
        <fullName evidence="2">Uncharacterized protein</fullName>
    </submittedName>
</protein>
<feature type="transmembrane region" description="Helical" evidence="1">
    <location>
        <begin position="113"/>
        <end position="131"/>
    </location>
</feature>
<feature type="transmembrane region" description="Helical" evidence="1">
    <location>
        <begin position="87"/>
        <end position="107"/>
    </location>
</feature>
<name>A0A1F5MGT2_9BACT</name>
<evidence type="ECO:0000313" key="3">
    <source>
        <dbReference type="Proteomes" id="UP000178859"/>
    </source>
</evidence>
<feature type="transmembrane region" description="Helical" evidence="1">
    <location>
        <begin position="35"/>
        <end position="52"/>
    </location>
</feature>
<evidence type="ECO:0000313" key="2">
    <source>
        <dbReference type="EMBL" id="OGE64555.1"/>
    </source>
</evidence>
<comment type="caution">
    <text evidence="2">The sequence shown here is derived from an EMBL/GenBank/DDBJ whole genome shotgun (WGS) entry which is preliminary data.</text>
</comment>
<keyword evidence="1" id="KW-0472">Membrane</keyword>
<sequence>MLNENFVILGFVIATLGGLKYLVETIQGRVKPNRVTFFIWALAPLIAFTAEIKQGVGIQSLMTFGVGFGSLLIFIASFVNKKAQWKLGLFDFTCGVLSLMGILFWYITRSGNIAITFSIIADGLAALPTIVKSFRYPETENSWAYLTAAISASLTLLTIDSWDFAHYGFPVYILIVCLIIFSLVKFKLGKAIK</sequence>
<evidence type="ECO:0000256" key="1">
    <source>
        <dbReference type="SAM" id="Phobius"/>
    </source>
</evidence>
<organism evidence="2 3">
    <name type="scientific">Candidatus Daviesbacteria bacterium RIFCSPLOWO2_02_FULL_36_7</name>
    <dbReference type="NCBI Taxonomy" id="1797792"/>
    <lineage>
        <taxon>Bacteria</taxon>
        <taxon>Candidatus Daviesiibacteriota</taxon>
    </lineage>
</organism>